<name>A0ABM7NTB1_9VIRU</name>
<dbReference type="SUPFAM" id="SSF48403">
    <property type="entry name" value="Ankyrin repeat"/>
    <property type="match status" value="1"/>
</dbReference>
<dbReference type="RefSeq" id="YP_010842023.1">
    <property type="nucleotide sequence ID" value="NC_079139.1"/>
</dbReference>
<dbReference type="EMBL" id="AP024483">
    <property type="protein sequence ID" value="BCS83415.1"/>
    <property type="molecule type" value="Genomic_DNA"/>
</dbReference>
<dbReference type="PANTHER" id="PTHR24188:SF29">
    <property type="entry name" value="GH09064P"/>
    <property type="match status" value="1"/>
</dbReference>
<protein>
    <submittedName>
        <fullName evidence="3">Ankyrin repeat protein</fullName>
    </submittedName>
</protein>
<reference evidence="3 4" key="1">
    <citation type="submission" date="2021-02" db="EMBL/GenBank/DDBJ databases">
        <title>Cotonvirus japonicus, which uses Golgi apparatus of host cells for its virion factory, phylogenetically links tailed tupanvirus and icosahedral mimivirus.</title>
        <authorList>
            <person name="Takahashi H."/>
            <person name="Fukaya S."/>
            <person name="Song C."/>
            <person name="Murata K."/>
            <person name="Takemura M."/>
        </authorList>
    </citation>
    <scope>NUCLEOTIDE SEQUENCE [LARGE SCALE GENOMIC DNA]</scope>
</reference>
<keyword evidence="4" id="KW-1185">Reference proteome</keyword>
<dbReference type="Proteomes" id="UP001321479">
    <property type="component" value="Segment"/>
</dbReference>
<dbReference type="SMART" id="SM00248">
    <property type="entry name" value="ANK"/>
    <property type="match status" value="5"/>
</dbReference>
<keyword evidence="1" id="KW-0677">Repeat</keyword>
<dbReference type="GeneID" id="80558620"/>
<organism evidence="3 4">
    <name type="scientific">Cotonvirus japonicus</name>
    <dbReference type="NCBI Taxonomy" id="2811091"/>
    <lineage>
        <taxon>Viruses</taxon>
        <taxon>Varidnaviria</taxon>
        <taxon>Bamfordvirae</taxon>
        <taxon>Nucleocytoviricota</taxon>
        <taxon>Megaviricetes</taxon>
        <taxon>Imitervirales</taxon>
        <taxon>Mimiviridae</taxon>
        <taxon>Megamimivirinae</taxon>
        <taxon>Cotonvirus</taxon>
        <taxon>Cotonvirus japonicum</taxon>
    </lineage>
</organism>
<dbReference type="InterPro" id="IPR036770">
    <property type="entry name" value="Ankyrin_rpt-contain_sf"/>
</dbReference>
<dbReference type="PANTHER" id="PTHR24188">
    <property type="entry name" value="ANKYRIN REPEAT PROTEIN"/>
    <property type="match status" value="1"/>
</dbReference>
<evidence type="ECO:0000256" key="2">
    <source>
        <dbReference type="ARBA" id="ARBA00023043"/>
    </source>
</evidence>
<dbReference type="InterPro" id="IPR002110">
    <property type="entry name" value="Ankyrin_rpt"/>
</dbReference>
<evidence type="ECO:0000313" key="3">
    <source>
        <dbReference type="EMBL" id="BCS83415.1"/>
    </source>
</evidence>
<evidence type="ECO:0000313" key="4">
    <source>
        <dbReference type="Proteomes" id="UP001321479"/>
    </source>
</evidence>
<accession>A0ABM7NTB1</accession>
<dbReference type="Pfam" id="PF12796">
    <property type="entry name" value="Ank_2"/>
    <property type="match status" value="1"/>
</dbReference>
<sequence>MKIKKNQTTKYMTYANVRPNIFHYHYHDPNKYFMEDNDILFDTLILKETNEKFFEIFLEYDIQYKENVLLYLVCNDFDKLKLLHINNKLIDDDLNNILKMAVVNNKYEILQFLIDIGIDLSIDNYFAISCAPCSNNIEMVKLIVDNGQDVTVNNNAAIINSIKFLTEPNLEIINYLIEKGADINAHNNFCIKYAIFSLNFKLFKYLVNVGVDYKIIISYLMKTLLRQGYYTVRGNNIIIKFINYFIGNEVTFEFLSKKDIIFCLRASNKKIIELLIDNGADISFINNYSFGKCQNNTEFLVNKIINLGISPENFILFYFEMY</sequence>
<evidence type="ECO:0000256" key="1">
    <source>
        <dbReference type="ARBA" id="ARBA00022737"/>
    </source>
</evidence>
<proteinExistence type="predicted"/>
<keyword evidence="2" id="KW-0040">ANK repeat</keyword>
<dbReference type="Gene3D" id="1.25.40.20">
    <property type="entry name" value="Ankyrin repeat-containing domain"/>
    <property type="match status" value="1"/>
</dbReference>